<keyword evidence="1" id="KW-0732">Signal</keyword>
<organism evidence="3 4">
    <name type="scientific">Luteitalea pratensis</name>
    <dbReference type="NCBI Taxonomy" id="1855912"/>
    <lineage>
        <taxon>Bacteria</taxon>
        <taxon>Pseudomonadati</taxon>
        <taxon>Acidobacteriota</taxon>
        <taxon>Vicinamibacteria</taxon>
        <taxon>Vicinamibacterales</taxon>
        <taxon>Vicinamibacteraceae</taxon>
        <taxon>Luteitalea</taxon>
    </lineage>
</organism>
<dbReference type="OrthoDB" id="120106at2"/>
<feature type="chain" id="PRO_5007511493" evidence="1">
    <location>
        <begin position="21"/>
        <end position="172"/>
    </location>
</feature>
<evidence type="ECO:0000256" key="1">
    <source>
        <dbReference type="SAM" id="SignalP"/>
    </source>
</evidence>
<dbReference type="Gene3D" id="1.20.120.450">
    <property type="entry name" value="dinb family like domain"/>
    <property type="match status" value="1"/>
</dbReference>
<feature type="signal peptide" evidence="1">
    <location>
        <begin position="1"/>
        <end position="20"/>
    </location>
</feature>
<reference evidence="3 4" key="1">
    <citation type="journal article" date="2016" name="Genome Announc.">
        <title>First Complete Genome Sequence of a Subdivision 6 Acidobacterium Strain.</title>
        <authorList>
            <person name="Huang S."/>
            <person name="Vieira S."/>
            <person name="Bunk B."/>
            <person name="Riedel T."/>
            <person name="Sproer C."/>
            <person name="Overmann J."/>
        </authorList>
    </citation>
    <scope>NUCLEOTIDE SEQUENCE [LARGE SCALE GENOMIC DNA]</scope>
    <source>
        <strain evidence="4">DSM 100886 HEG_-6_39</strain>
    </source>
</reference>
<evidence type="ECO:0000259" key="2">
    <source>
        <dbReference type="Pfam" id="PF12867"/>
    </source>
</evidence>
<proteinExistence type="predicted"/>
<reference evidence="4" key="2">
    <citation type="submission" date="2016-04" db="EMBL/GenBank/DDBJ databases">
        <title>First Complete Genome Sequence of a Subdivision 6 Acidobacterium.</title>
        <authorList>
            <person name="Huang S."/>
            <person name="Vieira S."/>
            <person name="Bunk B."/>
            <person name="Riedel T."/>
            <person name="Sproeer C."/>
            <person name="Overmann J."/>
        </authorList>
    </citation>
    <scope>NUCLEOTIDE SEQUENCE [LARGE SCALE GENOMIC DNA]</scope>
    <source>
        <strain evidence="4">DSM 100886 HEG_-6_39</strain>
    </source>
</reference>
<gene>
    <name evidence="3" type="ORF">LuPra_01777</name>
</gene>
<dbReference type="SUPFAM" id="SSF109854">
    <property type="entry name" value="DinB/YfiT-like putative metalloenzymes"/>
    <property type="match status" value="1"/>
</dbReference>
<protein>
    <submittedName>
        <fullName evidence="3">DinB superfamily protein</fullName>
    </submittedName>
</protein>
<feature type="domain" description="DinB-like" evidence="2">
    <location>
        <begin position="40"/>
        <end position="154"/>
    </location>
</feature>
<dbReference type="InterPro" id="IPR024775">
    <property type="entry name" value="DinB-like"/>
</dbReference>
<dbReference type="EMBL" id="CP015136">
    <property type="protein sequence ID" value="AMY08573.1"/>
    <property type="molecule type" value="Genomic_DNA"/>
</dbReference>
<name>A0A143PK00_LUTPR</name>
<evidence type="ECO:0000313" key="3">
    <source>
        <dbReference type="EMBL" id="AMY08573.1"/>
    </source>
</evidence>
<dbReference type="Proteomes" id="UP000076079">
    <property type="component" value="Chromosome"/>
</dbReference>
<sequence length="172" mass="18350" precursor="true">MMRAAMAMTTVLLTAGLAAAQDNPMVAALKAQQALFAGNLVKSAALVSEADYAFKPTPEVRSFGELVGHVANANYMICSMALGEKSPATADFEKTVTAKAELEKALAGAIAYCDSAISKLTATSAMEEVKFFSGQTPRLGVFAFNNAHNMEHYGNMVTYMRMKKLVPPSSQR</sequence>
<accession>A0A143PK00</accession>
<keyword evidence="4" id="KW-1185">Reference proteome</keyword>
<dbReference type="InterPro" id="IPR034660">
    <property type="entry name" value="DinB/YfiT-like"/>
</dbReference>
<dbReference type="STRING" id="1855912.LuPra_01777"/>
<dbReference type="Pfam" id="PF12867">
    <property type="entry name" value="DinB_2"/>
    <property type="match status" value="1"/>
</dbReference>
<evidence type="ECO:0000313" key="4">
    <source>
        <dbReference type="Proteomes" id="UP000076079"/>
    </source>
</evidence>
<dbReference type="AlphaFoldDB" id="A0A143PK00"/>
<dbReference type="KEGG" id="abac:LuPra_01777"/>
<dbReference type="RefSeq" id="WP_110170404.1">
    <property type="nucleotide sequence ID" value="NZ_CP015136.1"/>
</dbReference>